<dbReference type="PANTHER" id="PTHR21310">
    <property type="entry name" value="AMINOGLYCOSIDE PHOSPHOTRANSFERASE-RELATED-RELATED"/>
    <property type="match status" value="1"/>
</dbReference>
<dbReference type="InterPro" id="IPR011009">
    <property type="entry name" value="Kinase-like_dom_sf"/>
</dbReference>
<dbReference type="InterPro" id="IPR002575">
    <property type="entry name" value="Aminoglycoside_PTrfase"/>
</dbReference>
<organism evidence="3 4">
    <name type="scientific">Neonectria ditissima</name>
    <dbReference type="NCBI Taxonomy" id="78410"/>
    <lineage>
        <taxon>Eukaryota</taxon>
        <taxon>Fungi</taxon>
        <taxon>Dikarya</taxon>
        <taxon>Ascomycota</taxon>
        <taxon>Pezizomycotina</taxon>
        <taxon>Sordariomycetes</taxon>
        <taxon>Hypocreomycetidae</taxon>
        <taxon>Hypocreales</taxon>
        <taxon>Nectriaceae</taxon>
        <taxon>Neonectria</taxon>
    </lineage>
</organism>
<evidence type="ECO:0000313" key="4">
    <source>
        <dbReference type="Proteomes" id="UP000050424"/>
    </source>
</evidence>
<dbReference type="OrthoDB" id="2906425at2759"/>
<comment type="caution">
    <text evidence="3">The sequence shown here is derived from an EMBL/GenBank/DDBJ whole genome shotgun (WGS) entry which is preliminary data.</text>
</comment>
<proteinExistence type="predicted"/>
<dbReference type="CDD" id="cd05120">
    <property type="entry name" value="APH_ChoK_like"/>
    <property type="match status" value="1"/>
</dbReference>
<dbReference type="PANTHER" id="PTHR21310:SF15">
    <property type="entry name" value="AMINOGLYCOSIDE PHOSPHOTRANSFERASE DOMAIN-CONTAINING PROTEIN"/>
    <property type="match status" value="1"/>
</dbReference>
<dbReference type="Pfam" id="PF01636">
    <property type="entry name" value="APH"/>
    <property type="match status" value="1"/>
</dbReference>
<feature type="region of interest" description="Disordered" evidence="1">
    <location>
        <begin position="1"/>
        <end position="25"/>
    </location>
</feature>
<keyword evidence="4" id="KW-1185">Reference proteome</keyword>
<dbReference type="Gene3D" id="3.90.1200.10">
    <property type="match status" value="1"/>
</dbReference>
<evidence type="ECO:0000256" key="1">
    <source>
        <dbReference type="SAM" id="MobiDB-lite"/>
    </source>
</evidence>
<dbReference type="STRING" id="78410.A0A0P7BGS3"/>
<dbReference type="SUPFAM" id="SSF56112">
    <property type="entry name" value="Protein kinase-like (PK-like)"/>
    <property type="match status" value="1"/>
</dbReference>
<feature type="domain" description="Aminoglycoside phosphotransferase" evidence="2">
    <location>
        <begin position="119"/>
        <end position="161"/>
    </location>
</feature>
<evidence type="ECO:0000259" key="2">
    <source>
        <dbReference type="Pfam" id="PF01636"/>
    </source>
</evidence>
<reference evidence="3 4" key="1">
    <citation type="submission" date="2015-09" db="EMBL/GenBank/DDBJ databases">
        <title>Draft genome of a European isolate of the apple canker pathogen Neonectria ditissima.</title>
        <authorList>
            <person name="Gomez-Cortecero A."/>
            <person name="Harrison R.J."/>
            <person name="Armitage A.D."/>
        </authorList>
    </citation>
    <scope>NUCLEOTIDE SEQUENCE [LARGE SCALE GENOMIC DNA]</scope>
    <source>
        <strain evidence="3 4">R09/05</strain>
    </source>
</reference>
<gene>
    <name evidence="3" type="ORF">AK830_g7217</name>
</gene>
<dbReference type="Proteomes" id="UP000050424">
    <property type="component" value="Unassembled WGS sequence"/>
</dbReference>
<feature type="compositionally biased region" description="Polar residues" evidence="1">
    <location>
        <begin position="16"/>
        <end position="25"/>
    </location>
</feature>
<dbReference type="AlphaFoldDB" id="A0A0P7BGS3"/>
<protein>
    <recommendedName>
        <fullName evidence="2">Aminoglycoside phosphotransferase domain-containing protein</fullName>
    </recommendedName>
</protein>
<evidence type="ECO:0000313" key="3">
    <source>
        <dbReference type="EMBL" id="KPM39382.1"/>
    </source>
</evidence>
<dbReference type="EMBL" id="LKCW01000109">
    <property type="protein sequence ID" value="KPM39382.1"/>
    <property type="molecule type" value="Genomic_DNA"/>
</dbReference>
<accession>A0A0P7BGS3</accession>
<name>A0A0P7BGS3_9HYPO</name>
<dbReference type="InterPro" id="IPR051678">
    <property type="entry name" value="AGP_Transferase"/>
</dbReference>
<sequence>MATTLTALPCDEKRPASTSEMSQTPFRKRADVFRLRREVEAMNYVRSHTSISVPSIFDTDMGVDDNEEGWILMERIPGRQLDEAWPKMMKAARKPIKNCPRPETVARYRSKLSDDYCITFAHADISWENILVDPTTGSVTGIVDWEMAGFWPEWWEYRKALFGSRSQPWWRDILKQIMKEHESQTEVDMDIEMF</sequence>